<dbReference type="AlphaFoldDB" id="A0A512MEH3"/>
<dbReference type="RefSeq" id="WP_146853743.1">
    <property type="nucleotide sequence ID" value="NZ_BKAG01000042.1"/>
</dbReference>
<comment type="pathway">
    <text evidence="1 7">Cell wall biogenesis; peptidoglycan biosynthesis.</text>
</comment>
<organism evidence="9 10">
    <name type="scientific">Brevifollis gellanilyticus</name>
    <dbReference type="NCBI Taxonomy" id="748831"/>
    <lineage>
        <taxon>Bacteria</taxon>
        <taxon>Pseudomonadati</taxon>
        <taxon>Verrucomicrobiota</taxon>
        <taxon>Verrucomicrobiia</taxon>
        <taxon>Verrucomicrobiales</taxon>
        <taxon>Verrucomicrobiaceae</taxon>
    </lineage>
</organism>
<evidence type="ECO:0000256" key="4">
    <source>
        <dbReference type="ARBA" id="ARBA00022960"/>
    </source>
</evidence>
<dbReference type="Proteomes" id="UP000321577">
    <property type="component" value="Unassembled WGS sequence"/>
</dbReference>
<evidence type="ECO:0000256" key="1">
    <source>
        <dbReference type="ARBA" id="ARBA00004752"/>
    </source>
</evidence>
<evidence type="ECO:0000256" key="2">
    <source>
        <dbReference type="ARBA" id="ARBA00005992"/>
    </source>
</evidence>
<feature type="active site" description="Nucleophile" evidence="7">
    <location>
        <position position="198"/>
    </location>
</feature>
<comment type="caution">
    <text evidence="9">The sequence shown here is derived from an EMBL/GenBank/DDBJ whole genome shotgun (WGS) entry which is preliminary data.</text>
</comment>
<keyword evidence="4 7" id="KW-0133">Cell shape</keyword>
<dbReference type="GO" id="GO:0018104">
    <property type="term" value="P:peptidoglycan-protein cross-linking"/>
    <property type="evidence" value="ECO:0007669"/>
    <property type="project" value="TreeGrafter"/>
</dbReference>
<evidence type="ECO:0000313" key="10">
    <source>
        <dbReference type="Proteomes" id="UP000321577"/>
    </source>
</evidence>
<evidence type="ECO:0000256" key="5">
    <source>
        <dbReference type="ARBA" id="ARBA00022984"/>
    </source>
</evidence>
<dbReference type="PROSITE" id="PS51257">
    <property type="entry name" value="PROKAR_LIPOPROTEIN"/>
    <property type="match status" value="1"/>
</dbReference>
<keyword evidence="6 7" id="KW-0961">Cell wall biogenesis/degradation</keyword>
<evidence type="ECO:0000256" key="7">
    <source>
        <dbReference type="PROSITE-ProRule" id="PRU01373"/>
    </source>
</evidence>
<comment type="similarity">
    <text evidence="2">Belongs to the YkuD family.</text>
</comment>
<dbReference type="UniPathway" id="UPA00219"/>
<feature type="domain" description="L,D-TPase catalytic" evidence="8">
    <location>
        <begin position="86"/>
        <end position="222"/>
    </location>
</feature>
<evidence type="ECO:0000313" key="9">
    <source>
        <dbReference type="EMBL" id="GEP45140.1"/>
    </source>
</evidence>
<dbReference type="InterPro" id="IPR038063">
    <property type="entry name" value="Transpep_catalytic_dom"/>
</dbReference>
<keyword evidence="3" id="KW-0808">Transferase</keyword>
<dbReference type="GO" id="GO:0008360">
    <property type="term" value="P:regulation of cell shape"/>
    <property type="evidence" value="ECO:0007669"/>
    <property type="project" value="UniProtKB-UniRule"/>
</dbReference>
<dbReference type="InterPro" id="IPR005490">
    <property type="entry name" value="LD_TPept_cat_dom"/>
</dbReference>
<dbReference type="SUPFAM" id="SSF141523">
    <property type="entry name" value="L,D-transpeptidase catalytic domain-like"/>
    <property type="match status" value="1"/>
</dbReference>
<dbReference type="OrthoDB" id="189120at2"/>
<dbReference type="PANTHER" id="PTHR30582:SF2">
    <property type="entry name" value="L,D-TRANSPEPTIDASE YCIB-RELATED"/>
    <property type="match status" value="1"/>
</dbReference>
<name>A0A512MEH3_9BACT</name>
<feature type="active site" description="Proton donor/acceptor" evidence="7">
    <location>
        <position position="185"/>
    </location>
</feature>
<sequence>MSASSRLPLAVRLVFSSVLITLGVSCVNSNPYYSAASPGGGYYVTMSPPRWEFAPFGLVKRSKAPPPSPYKGDGSFWKGDDVEGKPRIHIKIEEQMAFYYKGDQLVGASPVCTGSDEFPTPRGSFSVIQKDQDHVSSIYGNYVDADMAIVKQNIDNRKDARPPGTKFDAARMHYFMRVTGAVGMHEGYLPGYADSHGCIRLPTHMAKIFFENTPGGTPVKITD</sequence>
<dbReference type="EMBL" id="BKAG01000042">
    <property type="protein sequence ID" value="GEP45140.1"/>
    <property type="molecule type" value="Genomic_DNA"/>
</dbReference>
<dbReference type="GO" id="GO:0071972">
    <property type="term" value="F:peptidoglycan L,D-transpeptidase activity"/>
    <property type="evidence" value="ECO:0007669"/>
    <property type="project" value="TreeGrafter"/>
</dbReference>
<dbReference type="PROSITE" id="PS52029">
    <property type="entry name" value="LD_TPASE"/>
    <property type="match status" value="1"/>
</dbReference>
<evidence type="ECO:0000256" key="6">
    <source>
        <dbReference type="ARBA" id="ARBA00023316"/>
    </source>
</evidence>
<dbReference type="GO" id="GO:0071555">
    <property type="term" value="P:cell wall organization"/>
    <property type="evidence" value="ECO:0007669"/>
    <property type="project" value="UniProtKB-UniRule"/>
</dbReference>
<gene>
    <name evidence="9" type="ORF">BGE01nite_44310</name>
</gene>
<proteinExistence type="inferred from homology"/>
<keyword evidence="5 7" id="KW-0573">Peptidoglycan synthesis</keyword>
<accession>A0A512MEH3</accession>
<evidence type="ECO:0000259" key="8">
    <source>
        <dbReference type="PROSITE" id="PS52029"/>
    </source>
</evidence>
<keyword evidence="10" id="KW-1185">Reference proteome</keyword>
<dbReference type="Pfam" id="PF03734">
    <property type="entry name" value="YkuD"/>
    <property type="match status" value="1"/>
</dbReference>
<evidence type="ECO:0000256" key="3">
    <source>
        <dbReference type="ARBA" id="ARBA00022679"/>
    </source>
</evidence>
<dbReference type="Gene3D" id="2.40.440.10">
    <property type="entry name" value="L,D-transpeptidase catalytic domain-like"/>
    <property type="match status" value="1"/>
</dbReference>
<dbReference type="GO" id="GO:0016740">
    <property type="term" value="F:transferase activity"/>
    <property type="evidence" value="ECO:0007669"/>
    <property type="project" value="UniProtKB-KW"/>
</dbReference>
<dbReference type="GO" id="GO:0005576">
    <property type="term" value="C:extracellular region"/>
    <property type="evidence" value="ECO:0007669"/>
    <property type="project" value="TreeGrafter"/>
</dbReference>
<dbReference type="CDD" id="cd16913">
    <property type="entry name" value="YkuD_like"/>
    <property type="match status" value="1"/>
</dbReference>
<dbReference type="InterPro" id="IPR050979">
    <property type="entry name" value="LD-transpeptidase"/>
</dbReference>
<protein>
    <recommendedName>
        <fullName evidence="8">L,D-TPase catalytic domain-containing protein</fullName>
    </recommendedName>
</protein>
<dbReference type="PANTHER" id="PTHR30582">
    <property type="entry name" value="L,D-TRANSPEPTIDASE"/>
    <property type="match status" value="1"/>
</dbReference>
<reference evidence="9 10" key="1">
    <citation type="submission" date="2019-07" db="EMBL/GenBank/DDBJ databases">
        <title>Whole genome shotgun sequence of Brevifollis gellanilyticus NBRC 108608.</title>
        <authorList>
            <person name="Hosoyama A."/>
            <person name="Uohara A."/>
            <person name="Ohji S."/>
            <person name="Ichikawa N."/>
        </authorList>
    </citation>
    <scope>NUCLEOTIDE SEQUENCE [LARGE SCALE GENOMIC DNA]</scope>
    <source>
        <strain evidence="9 10">NBRC 108608</strain>
    </source>
</reference>